<reference evidence="2 3" key="1">
    <citation type="journal article" date="2024" name="G3 (Bethesda)">
        <title>Genome assembly of Hibiscus sabdariffa L. provides insights into metabolisms of medicinal natural products.</title>
        <authorList>
            <person name="Kim T."/>
        </authorList>
    </citation>
    <scope>NUCLEOTIDE SEQUENCE [LARGE SCALE GENOMIC DNA]</scope>
    <source>
        <strain evidence="2">TK-2024</strain>
        <tissue evidence="2">Old leaves</tissue>
    </source>
</reference>
<evidence type="ECO:0000313" key="2">
    <source>
        <dbReference type="EMBL" id="KAK8476570.1"/>
    </source>
</evidence>
<name>A0ABR1Z9A3_9ROSI</name>
<keyword evidence="3" id="KW-1185">Reference proteome</keyword>
<sequence length="149" mass="16880">MSQKKRSKDKSKDKKMVTGSTNKFHALANDIGEVRRPRVASLGVATLMQEIKGNKKAHVEMTKKQNEVIAVASGGLRFRILFHGHVPKRWLSSLGRLDDFWISRGARGGVVSQAKSLEVEKRGRLNWRRLRRVLWESLSSYSPGDLIEV</sequence>
<gene>
    <name evidence="2" type="ORF">V6N11_061876</name>
</gene>
<protein>
    <submittedName>
        <fullName evidence="2">Uncharacterized protein</fullName>
    </submittedName>
</protein>
<evidence type="ECO:0000256" key="1">
    <source>
        <dbReference type="SAM" id="MobiDB-lite"/>
    </source>
</evidence>
<comment type="caution">
    <text evidence="2">The sequence shown here is derived from an EMBL/GenBank/DDBJ whole genome shotgun (WGS) entry which is preliminary data.</text>
</comment>
<evidence type="ECO:0000313" key="3">
    <source>
        <dbReference type="Proteomes" id="UP001396334"/>
    </source>
</evidence>
<organism evidence="2 3">
    <name type="scientific">Hibiscus sabdariffa</name>
    <name type="common">roselle</name>
    <dbReference type="NCBI Taxonomy" id="183260"/>
    <lineage>
        <taxon>Eukaryota</taxon>
        <taxon>Viridiplantae</taxon>
        <taxon>Streptophyta</taxon>
        <taxon>Embryophyta</taxon>
        <taxon>Tracheophyta</taxon>
        <taxon>Spermatophyta</taxon>
        <taxon>Magnoliopsida</taxon>
        <taxon>eudicotyledons</taxon>
        <taxon>Gunneridae</taxon>
        <taxon>Pentapetalae</taxon>
        <taxon>rosids</taxon>
        <taxon>malvids</taxon>
        <taxon>Malvales</taxon>
        <taxon>Malvaceae</taxon>
        <taxon>Malvoideae</taxon>
        <taxon>Hibiscus</taxon>
    </lineage>
</organism>
<proteinExistence type="predicted"/>
<accession>A0ABR1Z9A3</accession>
<dbReference type="EMBL" id="JBBPBN010002160">
    <property type="protein sequence ID" value="KAK8476570.1"/>
    <property type="molecule type" value="Genomic_DNA"/>
</dbReference>
<feature type="region of interest" description="Disordered" evidence="1">
    <location>
        <begin position="1"/>
        <end position="20"/>
    </location>
</feature>
<dbReference type="Proteomes" id="UP001396334">
    <property type="component" value="Unassembled WGS sequence"/>
</dbReference>